<keyword evidence="1" id="KW-0812">Transmembrane</keyword>
<dbReference type="EMBL" id="CBMI010001075">
    <property type="protein sequence ID" value="CEG04393.1"/>
    <property type="molecule type" value="Genomic_DNA"/>
</dbReference>
<feature type="transmembrane region" description="Helical" evidence="1">
    <location>
        <begin position="56"/>
        <end position="80"/>
    </location>
</feature>
<reference evidence="2" key="1">
    <citation type="submission" date="2013-05" db="EMBL/GenBank/DDBJ databases">
        <title>Draft genome sequences of six wheat associated Fusarium spp. isolates.</title>
        <authorList>
            <person name="Moolhuijzen P.M."/>
            <person name="Manners J.M."/>
            <person name="Wilcox S."/>
            <person name="Bellgard M.I."/>
            <person name="Gardiner D.M."/>
        </authorList>
    </citation>
    <scope>NUCLEOTIDE SEQUENCE</scope>
    <source>
        <strain evidence="2">CS3069</strain>
    </source>
</reference>
<dbReference type="EMBL" id="HG318235">
    <property type="protein sequence ID" value="CEG05747.1"/>
    <property type="molecule type" value="Genomic_DNA"/>
</dbReference>
<gene>
    <name evidence="2" type="ORF">BN850_0048880</name>
</gene>
<keyword evidence="1" id="KW-0472">Membrane</keyword>
<name>A0A090MB93_9HYPO</name>
<accession>A0A090MB93</accession>
<proteinExistence type="predicted"/>
<evidence type="ECO:0000313" key="2">
    <source>
        <dbReference type="EMBL" id="CEG04393.1"/>
    </source>
</evidence>
<organism evidence="2">
    <name type="scientific">Fusarium clavum</name>
    <dbReference type="NCBI Taxonomy" id="2594811"/>
    <lineage>
        <taxon>Eukaryota</taxon>
        <taxon>Fungi</taxon>
        <taxon>Dikarya</taxon>
        <taxon>Ascomycota</taxon>
        <taxon>Pezizomycotina</taxon>
        <taxon>Sordariomycetes</taxon>
        <taxon>Hypocreomycetidae</taxon>
        <taxon>Hypocreales</taxon>
        <taxon>Nectriaceae</taxon>
        <taxon>Fusarium</taxon>
        <taxon>Fusarium incarnatum-equiseti species complex</taxon>
    </lineage>
</organism>
<sequence length="121" mass="12800">MLPDLAGFRQAHVVRLTRPALVGPPRRVIVSVCLRPIVPVSGSAHLRVTAPQDRSVSLILAVIVVIFVLLLLPTSSVVSLPPSKMFSLLISIMAEAIADCESLLSKYGTIELASMAGTTGD</sequence>
<keyword evidence="1" id="KW-1133">Transmembrane helix</keyword>
<evidence type="ECO:0000256" key="1">
    <source>
        <dbReference type="SAM" id="Phobius"/>
    </source>
</evidence>
<dbReference type="AlphaFoldDB" id="A0A090MB93"/>
<protein>
    <submittedName>
        <fullName evidence="2">WGS project CBMI000000000 data, contig CS3069_c001077</fullName>
    </submittedName>
</protein>